<evidence type="ECO:0000256" key="1">
    <source>
        <dbReference type="SAM" id="MobiDB-lite"/>
    </source>
</evidence>
<dbReference type="Proteomes" id="UP000886998">
    <property type="component" value="Unassembled WGS sequence"/>
</dbReference>
<organism evidence="2 3">
    <name type="scientific">Trichonephila inaurata madagascariensis</name>
    <dbReference type="NCBI Taxonomy" id="2747483"/>
    <lineage>
        <taxon>Eukaryota</taxon>
        <taxon>Metazoa</taxon>
        <taxon>Ecdysozoa</taxon>
        <taxon>Arthropoda</taxon>
        <taxon>Chelicerata</taxon>
        <taxon>Arachnida</taxon>
        <taxon>Araneae</taxon>
        <taxon>Araneomorphae</taxon>
        <taxon>Entelegynae</taxon>
        <taxon>Araneoidea</taxon>
        <taxon>Nephilidae</taxon>
        <taxon>Trichonephila</taxon>
        <taxon>Trichonephila inaurata</taxon>
    </lineage>
</organism>
<dbReference type="OrthoDB" id="10413029at2759"/>
<keyword evidence="3" id="KW-1185">Reference proteome</keyword>
<accession>A0A8X7CB30</accession>
<dbReference type="AlphaFoldDB" id="A0A8X7CB30"/>
<evidence type="ECO:0000313" key="2">
    <source>
        <dbReference type="EMBL" id="GFY58339.1"/>
    </source>
</evidence>
<protein>
    <submittedName>
        <fullName evidence="2">Uncharacterized protein</fullName>
    </submittedName>
</protein>
<reference evidence="2" key="1">
    <citation type="submission" date="2020-08" db="EMBL/GenBank/DDBJ databases">
        <title>Multicomponent nature underlies the extraordinary mechanical properties of spider dragline silk.</title>
        <authorList>
            <person name="Kono N."/>
            <person name="Nakamura H."/>
            <person name="Mori M."/>
            <person name="Yoshida Y."/>
            <person name="Ohtoshi R."/>
            <person name="Malay A.D."/>
            <person name="Moran D.A.P."/>
            <person name="Tomita M."/>
            <person name="Numata K."/>
            <person name="Arakawa K."/>
        </authorList>
    </citation>
    <scope>NUCLEOTIDE SEQUENCE</scope>
</reference>
<proteinExistence type="predicted"/>
<comment type="caution">
    <text evidence="2">The sequence shown here is derived from an EMBL/GenBank/DDBJ whole genome shotgun (WGS) entry which is preliminary data.</text>
</comment>
<name>A0A8X7CB30_9ARAC</name>
<dbReference type="EMBL" id="BMAV01012015">
    <property type="protein sequence ID" value="GFY58339.1"/>
    <property type="molecule type" value="Genomic_DNA"/>
</dbReference>
<feature type="region of interest" description="Disordered" evidence="1">
    <location>
        <begin position="1"/>
        <end position="40"/>
    </location>
</feature>
<sequence length="131" mass="14379">MAASGHLFPTPPPNKAHPNFCPFHNRTGSKNSSLGEGPRAPQLIRFSLPTVSDPPPTLSISHYGLPSDSTTLLYFPRGWEKQQLPCSPLGVADATEGHISHLKLEAWHNTHVAYYTLVWDARPVIHGVEPL</sequence>
<gene>
    <name evidence="2" type="primary">AVEN_88888_1</name>
    <name evidence="2" type="ORF">TNIN_432361</name>
</gene>
<evidence type="ECO:0000313" key="3">
    <source>
        <dbReference type="Proteomes" id="UP000886998"/>
    </source>
</evidence>